<proteinExistence type="predicted"/>
<comment type="caution">
    <text evidence="1">The sequence shown here is derived from an EMBL/GenBank/DDBJ whole genome shotgun (WGS) entry which is preliminary data.</text>
</comment>
<name>A0A2A3ZAV2_BREAU</name>
<accession>A0A2A3ZAV2</accession>
<gene>
    <name evidence="1" type="ORF">CIK62_18325</name>
</gene>
<protein>
    <recommendedName>
        <fullName evidence="3">DNA-binding protein</fullName>
    </recommendedName>
</protein>
<dbReference type="Proteomes" id="UP000217720">
    <property type="component" value="Unassembled WGS sequence"/>
</dbReference>
<reference evidence="1 2" key="1">
    <citation type="journal article" date="2017" name="Elife">
        <title>Extensive horizontal gene transfer in cheese-associated bacteria.</title>
        <authorList>
            <person name="Bonham K.S."/>
            <person name="Wolfe B.E."/>
            <person name="Dutton R.J."/>
        </authorList>
    </citation>
    <scope>NUCLEOTIDE SEQUENCE [LARGE SCALE GENOMIC DNA]</scope>
    <source>
        <strain evidence="1 2">900_6</strain>
    </source>
</reference>
<evidence type="ECO:0008006" key="3">
    <source>
        <dbReference type="Google" id="ProtNLM"/>
    </source>
</evidence>
<evidence type="ECO:0000313" key="2">
    <source>
        <dbReference type="Proteomes" id="UP000217720"/>
    </source>
</evidence>
<dbReference type="AlphaFoldDB" id="A0A2A3ZAV2"/>
<sequence length="188" mass="20911">MGVETTKAWRLIAVNTKDRYRKALKRRAVKMVDDLIESDETSDYSEAAVEVKIHAMRDAFQSAGRVNDRIGPFYTSGRVERLLGVSRQAVSERARRNRLLRVTTSDGVKVFPAFQFTATGVRSNLVPVIETLLNSGADPWTVAYWLTAPMNSFDGRTAVEVVGDGADARRRLLMQAADDAASWRTESA</sequence>
<organism evidence="1 2">
    <name type="scientific">Brevibacterium aurantiacum</name>
    <dbReference type="NCBI Taxonomy" id="273384"/>
    <lineage>
        <taxon>Bacteria</taxon>
        <taxon>Bacillati</taxon>
        <taxon>Actinomycetota</taxon>
        <taxon>Actinomycetes</taxon>
        <taxon>Micrococcales</taxon>
        <taxon>Brevibacteriaceae</taxon>
        <taxon>Brevibacterium</taxon>
    </lineage>
</organism>
<evidence type="ECO:0000313" key="1">
    <source>
        <dbReference type="EMBL" id="PCC48485.1"/>
    </source>
</evidence>
<dbReference type="EMBL" id="NRGO01000051">
    <property type="protein sequence ID" value="PCC48485.1"/>
    <property type="molecule type" value="Genomic_DNA"/>
</dbReference>